<accession>A0AAJ7WE74</accession>
<evidence type="ECO:0000256" key="1">
    <source>
        <dbReference type="SAM" id="MobiDB-lite"/>
    </source>
</evidence>
<proteinExistence type="predicted"/>
<name>A0AAJ7WE74_9HYME</name>
<feature type="region of interest" description="Disordered" evidence="1">
    <location>
        <begin position="213"/>
        <end position="234"/>
    </location>
</feature>
<dbReference type="KEGG" id="ccal:113464850"/>
<gene>
    <name evidence="3" type="primary">LOC113464850</name>
</gene>
<organism evidence="2 3">
    <name type="scientific">Ceratina calcarata</name>
    <dbReference type="NCBI Taxonomy" id="156304"/>
    <lineage>
        <taxon>Eukaryota</taxon>
        <taxon>Metazoa</taxon>
        <taxon>Ecdysozoa</taxon>
        <taxon>Arthropoda</taxon>
        <taxon>Hexapoda</taxon>
        <taxon>Insecta</taxon>
        <taxon>Pterygota</taxon>
        <taxon>Neoptera</taxon>
        <taxon>Endopterygota</taxon>
        <taxon>Hymenoptera</taxon>
        <taxon>Apocrita</taxon>
        <taxon>Aculeata</taxon>
        <taxon>Apoidea</taxon>
        <taxon>Anthophila</taxon>
        <taxon>Apidae</taxon>
        <taxon>Ceratina</taxon>
        <taxon>Zadontomerus</taxon>
    </lineage>
</organism>
<reference evidence="3" key="1">
    <citation type="submission" date="2025-08" db="UniProtKB">
        <authorList>
            <consortium name="RefSeq"/>
        </authorList>
    </citation>
    <scope>IDENTIFICATION</scope>
    <source>
        <tissue evidence="3">Whole body</tissue>
    </source>
</reference>
<dbReference type="RefSeq" id="XP_026673027.1">
    <property type="nucleotide sequence ID" value="XM_026817226.1"/>
</dbReference>
<sequence length="234" mass="27237">MIPKMPKRTRAIRKINRLMLIATSRRIWMNLLRLWVIKEAAWIQDIADRVNCWLKEGIPKTERMEIVKLVPTKYKNIDINASKWNDEIKCNLKEEAVKRDKYFYSYQNLIGSGLSLTGAALSMLLNDKKEPVDRDVMLQLLSDAVKMNADLFHSWIIVRKAYITPSFDKKIKSVLDKAEPTEFLFGDNVKELIKNVKVIERIGKDLKATTNKRTFRPNNSVNWRGSSGKREGIR</sequence>
<evidence type="ECO:0000313" key="3">
    <source>
        <dbReference type="RefSeq" id="XP_026673027.1"/>
    </source>
</evidence>
<dbReference type="PANTHER" id="PTHR34239">
    <property type="entry name" value="APPLE DOMAIN-CONTAINING PROTEIN"/>
    <property type="match status" value="1"/>
</dbReference>
<dbReference type="GeneID" id="113464850"/>
<dbReference type="PANTHER" id="PTHR34239:SF2">
    <property type="entry name" value="TRANSPOSABLE ELEMENT P TRANSPOSASE_THAP9 CONSERVED DOMAIN-CONTAINING PROTEIN"/>
    <property type="match status" value="1"/>
</dbReference>
<dbReference type="Proteomes" id="UP000694925">
    <property type="component" value="Unplaced"/>
</dbReference>
<keyword evidence="2" id="KW-1185">Reference proteome</keyword>
<evidence type="ECO:0000313" key="2">
    <source>
        <dbReference type="Proteomes" id="UP000694925"/>
    </source>
</evidence>
<dbReference type="AlphaFoldDB" id="A0AAJ7WE74"/>
<protein>
    <submittedName>
        <fullName evidence="3">Uncharacterized protein LOC113464850 isoform X1</fullName>
    </submittedName>
</protein>
<feature type="compositionally biased region" description="Polar residues" evidence="1">
    <location>
        <begin position="213"/>
        <end position="225"/>
    </location>
</feature>